<evidence type="ECO:0000313" key="2">
    <source>
        <dbReference type="EMBL" id="ANG61154.1"/>
    </source>
</evidence>
<dbReference type="AlphaFoldDB" id="A0A1A9ESK0"/>
<sequence>MHHGNDNDNITNNPIKNTEWKFLDQRTMRTAVNSRIQRRAFGNSPESGFHFAQQPVGFDRSSRGKGRFEAFFGLF</sequence>
<proteinExistence type="predicted"/>
<feature type="region of interest" description="Disordered" evidence="1">
    <location>
        <begin position="41"/>
        <end position="60"/>
    </location>
</feature>
<accession>A0A1A9ESK0</accession>
<keyword evidence="3" id="KW-1185">Reference proteome</keyword>
<name>A0A1A9ESK0_9GAMM</name>
<reference evidence="3" key="1">
    <citation type="submission" date="2016-05" db="EMBL/GenBank/DDBJ databases">
        <authorList>
            <person name="Baek K."/>
            <person name="Yang S.-J."/>
        </authorList>
    </citation>
    <scope>NUCLEOTIDE SEQUENCE [LARGE SCALE GENOMIC DNA]</scope>
    <source>
        <strain evidence="3">ST58-10</strain>
    </source>
</reference>
<dbReference type="EMBL" id="CP015839">
    <property type="protein sequence ID" value="ANG61154.1"/>
    <property type="molecule type" value="Genomic_DNA"/>
</dbReference>
<reference evidence="2 3" key="2">
    <citation type="journal article" date="2018" name="Int. J. Syst. Evol. Microbiol.">
        <title>Marinobacterium aestuarii sp. nov., a benzene-degrading marine bacterium isolated from estuary sediment.</title>
        <authorList>
            <person name="Bae S.S."/>
            <person name="Jung J."/>
            <person name="Chung D."/>
            <person name="Baek K."/>
        </authorList>
    </citation>
    <scope>NUCLEOTIDE SEQUENCE [LARGE SCALE GENOMIC DNA]</scope>
    <source>
        <strain evidence="2 3">ST58-10</strain>
    </source>
</reference>
<dbReference type="KEGG" id="mars:A8C75_00910"/>
<evidence type="ECO:0000256" key="1">
    <source>
        <dbReference type="SAM" id="MobiDB-lite"/>
    </source>
</evidence>
<gene>
    <name evidence="2" type="ORF">A8C75_00910</name>
</gene>
<organism evidence="2 3">
    <name type="scientific">Marinobacterium aestuarii</name>
    <dbReference type="NCBI Taxonomy" id="1821621"/>
    <lineage>
        <taxon>Bacteria</taxon>
        <taxon>Pseudomonadati</taxon>
        <taxon>Pseudomonadota</taxon>
        <taxon>Gammaproteobacteria</taxon>
        <taxon>Oceanospirillales</taxon>
        <taxon>Oceanospirillaceae</taxon>
        <taxon>Marinobacterium</taxon>
    </lineage>
</organism>
<protein>
    <submittedName>
        <fullName evidence="2">Uncharacterized protein</fullName>
    </submittedName>
</protein>
<dbReference type="Proteomes" id="UP000078070">
    <property type="component" value="Chromosome"/>
</dbReference>
<evidence type="ECO:0000313" key="3">
    <source>
        <dbReference type="Proteomes" id="UP000078070"/>
    </source>
</evidence>